<dbReference type="AlphaFoldDB" id="A0A944CI89"/>
<evidence type="ECO:0000256" key="6">
    <source>
        <dbReference type="ARBA" id="ARBA00023004"/>
    </source>
</evidence>
<evidence type="ECO:0000256" key="1">
    <source>
        <dbReference type="ARBA" id="ARBA00004370"/>
    </source>
</evidence>
<dbReference type="InterPro" id="IPR000701">
    <property type="entry name" value="SuccDH_FuR_B_TM-su"/>
</dbReference>
<comment type="subcellular location">
    <subcellularLocation>
        <location evidence="1">Membrane</location>
    </subcellularLocation>
</comment>
<dbReference type="InterPro" id="IPR034804">
    <property type="entry name" value="SQR/QFR_C/D"/>
</dbReference>
<evidence type="ECO:0000256" key="3">
    <source>
        <dbReference type="ARBA" id="ARBA00022692"/>
    </source>
</evidence>
<evidence type="ECO:0000256" key="4">
    <source>
        <dbReference type="ARBA" id="ARBA00022723"/>
    </source>
</evidence>
<protein>
    <recommendedName>
        <fullName evidence="11">Succinate dehydrogenase</fullName>
    </recommendedName>
</protein>
<keyword evidence="4" id="KW-0479">Metal-binding</keyword>
<feature type="transmembrane region" description="Helical" evidence="8">
    <location>
        <begin position="103"/>
        <end position="123"/>
    </location>
</feature>
<name>A0A944CI89_9BACI</name>
<feature type="transmembrane region" description="Helical" evidence="8">
    <location>
        <begin position="67"/>
        <end position="91"/>
    </location>
</feature>
<comment type="caution">
    <text evidence="9">The sequence shown here is derived from an EMBL/GenBank/DDBJ whole genome shotgun (WGS) entry which is preliminary data.</text>
</comment>
<keyword evidence="6" id="KW-0408">Iron</keyword>
<evidence type="ECO:0000256" key="5">
    <source>
        <dbReference type="ARBA" id="ARBA00022989"/>
    </source>
</evidence>
<gene>
    <name evidence="9" type="ORF">DYI25_04490</name>
</gene>
<dbReference type="GO" id="GO:0046872">
    <property type="term" value="F:metal ion binding"/>
    <property type="evidence" value="ECO:0007669"/>
    <property type="project" value="UniProtKB-KW"/>
</dbReference>
<dbReference type="Gene3D" id="1.20.1300.10">
    <property type="entry name" value="Fumarate reductase/succinate dehydrogenase, transmembrane subunit"/>
    <property type="match status" value="1"/>
</dbReference>
<keyword evidence="2" id="KW-0349">Heme</keyword>
<keyword evidence="5 8" id="KW-1133">Transmembrane helix</keyword>
<keyword evidence="10" id="KW-1185">Reference proteome</keyword>
<evidence type="ECO:0000256" key="2">
    <source>
        <dbReference type="ARBA" id="ARBA00022617"/>
    </source>
</evidence>
<sequence length="124" mass="13876">MAVSSLQTNNNVREVKIKQRPFVGYIAWLVQRITALILLFCLPLKIYSGYAMIGKLPGIGIFSTLHLNAVLDAFLIFALIFHALYGLRVILIDIGIVKDNRSVFTTFTVLGAVLCAFMFYFIVS</sequence>
<dbReference type="EMBL" id="QTKX01000001">
    <property type="protein sequence ID" value="MBS8263700.1"/>
    <property type="molecule type" value="Genomic_DNA"/>
</dbReference>
<feature type="transmembrane region" description="Helical" evidence="8">
    <location>
        <begin position="22"/>
        <end position="47"/>
    </location>
</feature>
<evidence type="ECO:0000256" key="7">
    <source>
        <dbReference type="ARBA" id="ARBA00023136"/>
    </source>
</evidence>
<keyword evidence="3 8" id="KW-0812">Transmembrane</keyword>
<organism evidence="9 10">
    <name type="scientific">Mesobacillus boroniphilus</name>
    <dbReference type="NCBI Taxonomy" id="308892"/>
    <lineage>
        <taxon>Bacteria</taxon>
        <taxon>Bacillati</taxon>
        <taxon>Bacillota</taxon>
        <taxon>Bacilli</taxon>
        <taxon>Bacillales</taxon>
        <taxon>Bacillaceae</taxon>
        <taxon>Mesobacillus</taxon>
    </lineage>
</organism>
<dbReference type="SUPFAM" id="SSF81343">
    <property type="entry name" value="Fumarate reductase respiratory complex transmembrane subunits"/>
    <property type="match status" value="1"/>
</dbReference>
<reference evidence="9 10" key="1">
    <citation type="journal article" date="2021" name="Microorganisms">
        <title>Bacterial Dimethylsulfoniopropionate Biosynthesis in the East China Sea.</title>
        <authorList>
            <person name="Liu J."/>
            <person name="Zhang Y."/>
            <person name="Liu J."/>
            <person name="Zhong H."/>
            <person name="Williams B.T."/>
            <person name="Zheng Y."/>
            <person name="Curson A.R.J."/>
            <person name="Sun C."/>
            <person name="Sun H."/>
            <person name="Song D."/>
            <person name="Wagner Mackenzie B."/>
            <person name="Bermejo Martinez A."/>
            <person name="Todd J.D."/>
            <person name="Zhang X.H."/>
        </authorList>
    </citation>
    <scope>NUCLEOTIDE SEQUENCE [LARGE SCALE GENOMIC DNA]</scope>
    <source>
        <strain evidence="9 10">ESS08</strain>
    </source>
</reference>
<evidence type="ECO:0000313" key="9">
    <source>
        <dbReference type="EMBL" id="MBS8263700.1"/>
    </source>
</evidence>
<evidence type="ECO:0008006" key="11">
    <source>
        <dbReference type="Google" id="ProtNLM"/>
    </source>
</evidence>
<evidence type="ECO:0000256" key="8">
    <source>
        <dbReference type="SAM" id="Phobius"/>
    </source>
</evidence>
<dbReference type="RefSeq" id="WP_213367250.1">
    <property type="nucleotide sequence ID" value="NZ_QTKX01000001.1"/>
</dbReference>
<evidence type="ECO:0000313" key="10">
    <source>
        <dbReference type="Proteomes" id="UP000761411"/>
    </source>
</evidence>
<proteinExistence type="predicted"/>
<dbReference type="GO" id="GO:0016020">
    <property type="term" value="C:membrane"/>
    <property type="evidence" value="ECO:0007669"/>
    <property type="project" value="UniProtKB-SubCell"/>
</dbReference>
<keyword evidence="7 8" id="KW-0472">Membrane</keyword>
<dbReference type="Pfam" id="PF01127">
    <property type="entry name" value="Sdh_cyt"/>
    <property type="match status" value="1"/>
</dbReference>
<accession>A0A944CI89</accession>
<dbReference type="Proteomes" id="UP000761411">
    <property type="component" value="Unassembled WGS sequence"/>
</dbReference>